<organism evidence="1 2">
    <name type="scientific">Bremia lactucae</name>
    <name type="common">Lettuce downy mildew</name>
    <dbReference type="NCBI Taxonomy" id="4779"/>
    <lineage>
        <taxon>Eukaryota</taxon>
        <taxon>Sar</taxon>
        <taxon>Stramenopiles</taxon>
        <taxon>Oomycota</taxon>
        <taxon>Peronosporomycetes</taxon>
        <taxon>Peronosporales</taxon>
        <taxon>Peronosporaceae</taxon>
        <taxon>Bremia</taxon>
    </lineage>
</organism>
<evidence type="ECO:0000313" key="2">
    <source>
        <dbReference type="Proteomes" id="UP000294530"/>
    </source>
</evidence>
<dbReference type="EMBL" id="SHOA02000009">
    <property type="protein sequence ID" value="TDH73812.1"/>
    <property type="molecule type" value="Genomic_DNA"/>
</dbReference>
<keyword evidence="2" id="KW-1185">Reference proteome</keyword>
<dbReference type="KEGG" id="blac:94349678"/>
<dbReference type="AlphaFoldDB" id="A0A976P017"/>
<accession>A0A976P017</accession>
<gene>
    <name evidence="1" type="ORF">CCR75_005933</name>
</gene>
<dbReference type="Proteomes" id="UP000294530">
    <property type="component" value="Unassembled WGS sequence"/>
</dbReference>
<reference evidence="1 2" key="1">
    <citation type="journal article" date="2021" name="Genome Biol.">
        <title>AFLAP: assembly-free linkage analysis pipeline using k-mers from genome sequencing data.</title>
        <authorList>
            <person name="Fletcher K."/>
            <person name="Zhang L."/>
            <person name="Gil J."/>
            <person name="Han R."/>
            <person name="Cavanaugh K."/>
            <person name="Michelmore R."/>
        </authorList>
    </citation>
    <scope>NUCLEOTIDE SEQUENCE [LARGE SCALE GENOMIC DNA]</scope>
    <source>
        <strain evidence="1 2">SF5</strain>
    </source>
</reference>
<name>A0A976P017_BRELC</name>
<proteinExistence type="predicted"/>
<dbReference type="GeneID" id="94349678"/>
<dbReference type="OrthoDB" id="126177at2759"/>
<dbReference type="RefSeq" id="XP_067823310.1">
    <property type="nucleotide sequence ID" value="XM_067964007.1"/>
</dbReference>
<evidence type="ECO:0000313" key="1">
    <source>
        <dbReference type="EMBL" id="TDH73812.1"/>
    </source>
</evidence>
<comment type="caution">
    <text evidence="1">The sequence shown here is derived from an EMBL/GenBank/DDBJ whole genome shotgun (WGS) entry which is preliminary data.</text>
</comment>
<protein>
    <submittedName>
        <fullName evidence="1">Uncharacterized protein</fullName>
    </submittedName>
</protein>
<sequence length="596" mass="66773">MEGSGVVLIPPSNAAETHCSFNQTPSVPVLLLERIYDGCISGTLADKGRVLLRIMSDGTLQGEARRPVEPVSREVMSSKKRSRRVIAEHPDGVVVAHISGYAHVVPLKEAVLSPCSSTESCNGTSPAEYCCVFEVTKRLHHVDRHSLSCHLHVPLAPNVTALGTWRLLSGQTQDGTPSPTVATNDEVVNKEGWNVFQLLPVQKHRRQQEAEERTGLAAKRQCRLPSLLYPLRPGKYEFQGFTTCDMSLITSRVTPRQRNRRRGRSRSVMTLEKDKCLVTLRLLPDGTLRGTSREVVQPQACPLSGSWQANRLAYVLEYRVREAVGHFRYTGAVIIEGSDGNEAPSSTIDKQNNAQRRERLCGSWYNVDDGHAVGYEGGRGKFELELVRVEFTPITVKIEQIEHALVDHGQSRPELDDDDDDVMNAFTTGKYELSGCATDVDGYEYAFTLQLQLLPGGKLVGHCRERVFDQTSPVLGSWNPRRLTYGQRYVVKHEVGRYTYTAEMSSHGAEIRGSWRNTEEEFAFAPSEHGTFALIILDSTRQWSTYSHAHYPPSFRRGVLMTLMASARTNALPVSLWISVFAFCSESWFYRQEMNI</sequence>